<dbReference type="PANTHER" id="PTHR23389:SF9">
    <property type="entry name" value="DNA LIGASE"/>
    <property type="match status" value="1"/>
</dbReference>
<dbReference type="HAMAP" id="MF_01588">
    <property type="entry name" value="DNA_ligase_A"/>
    <property type="match status" value="1"/>
</dbReference>
<dbReference type="InterPro" id="IPR018239">
    <property type="entry name" value="DNA_ligase_AS"/>
</dbReference>
<dbReference type="SUPFAM" id="SSF50249">
    <property type="entry name" value="Nucleic acid-binding proteins"/>
    <property type="match status" value="1"/>
</dbReference>
<feature type="binding site" evidence="11">
    <location>
        <position position="305"/>
    </location>
    <ligand>
        <name>NAD(+)</name>
        <dbReference type="ChEBI" id="CHEBI:57540"/>
    </ligand>
</feature>
<gene>
    <name evidence="11 14" type="primary">ligA</name>
    <name evidence="14" type="ORF">WI372_01690</name>
</gene>
<feature type="binding site" evidence="11">
    <location>
        <position position="423"/>
    </location>
    <ligand>
        <name>Zn(2+)</name>
        <dbReference type="ChEBI" id="CHEBI:29105"/>
    </ligand>
</feature>
<evidence type="ECO:0000256" key="6">
    <source>
        <dbReference type="ARBA" id="ARBA00022833"/>
    </source>
</evidence>
<dbReference type="Gene3D" id="3.40.50.10190">
    <property type="entry name" value="BRCT domain"/>
    <property type="match status" value="1"/>
</dbReference>
<evidence type="ECO:0000313" key="14">
    <source>
        <dbReference type="EMBL" id="MEK9499691.1"/>
    </source>
</evidence>
<dbReference type="CDD" id="cd00114">
    <property type="entry name" value="LIGANc"/>
    <property type="match status" value="1"/>
</dbReference>
<dbReference type="NCBIfam" id="TIGR00575">
    <property type="entry name" value="dnlj"/>
    <property type="match status" value="1"/>
</dbReference>
<dbReference type="Pfam" id="PF12826">
    <property type="entry name" value="HHH_2"/>
    <property type="match status" value="1"/>
</dbReference>
<evidence type="ECO:0000256" key="5">
    <source>
        <dbReference type="ARBA" id="ARBA00022763"/>
    </source>
</evidence>
<feature type="binding site" evidence="11">
    <location>
        <position position="189"/>
    </location>
    <ligand>
        <name>NAD(+)</name>
        <dbReference type="ChEBI" id="CHEBI:57540"/>
    </ligand>
</feature>
<accession>A0ABU9E4P3</accession>
<feature type="binding site" evidence="11">
    <location>
        <position position="426"/>
    </location>
    <ligand>
        <name>Zn(2+)</name>
        <dbReference type="ChEBI" id="CHEBI:29105"/>
    </ligand>
</feature>
<comment type="function">
    <text evidence="1 11">DNA ligase that catalyzes the formation of phosphodiester linkages between 5'-phosphoryl and 3'-hydroxyl groups in double-stranded DNA using NAD as a coenzyme and as the energy source for the reaction. It is essential for DNA replication and repair of damaged DNA.</text>
</comment>
<comment type="catalytic activity">
    <reaction evidence="10 11 12">
        <text>NAD(+) + (deoxyribonucleotide)n-3'-hydroxyl + 5'-phospho-(deoxyribonucleotide)m = (deoxyribonucleotide)n+m + AMP + beta-nicotinamide D-nucleotide.</text>
        <dbReference type="EC" id="6.5.1.2"/>
    </reaction>
</comment>
<dbReference type="PANTHER" id="PTHR23389">
    <property type="entry name" value="CHROMOSOME TRANSMISSION FIDELITY FACTOR 18"/>
    <property type="match status" value="1"/>
</dbReference>
<evidence type="ECO:0000256" key="1">
    <source>
        <dbReference type="ARBA" id="ARBA00004067"/>
    </source>
</evidence>
<evidence type="ECO:0000256" key="3">
    <source>
        <dbReference type="ARBA" id="ARBA00022705"/>
    </source>
</evidence>
<proteinExistence type="inferred from homology"/>
<evidence type="ECO:0000256" key="7">
    <source>
        <dbReference type="ARBA" id="ARBA00022842"/>
    </source>
</evidence>
<dbReference type="PROSITE" id="PS01056">
    <property type="entry name" value="DNA_LIGASE_N2"/>
    <property type="match status" value="1"/>
</dbReference>
<dbReference type="GO" id="GO:0003911">
    <property type="term" value="F:DNA ligase (NAD+) activity"/>
    <property type="evidence" value="ECO:0007669"/>
    <property type="project" value="UniProtKB-EC"/>
</dbReference>
<dbReference type="Pfam" id="PF01653">
    <property type="entry name" value="DNA_ligase_aden"/>
    <property type="match status" value="1"/>
</dbReference>
<dbReference type="Gene3D" id="3.30.470.30">
    <property type="entry name" value="DNA ligase/mRNA capping enzyme"/>
    <property type="match status" value="1"/>
</dbReference>
<keyword evidence="8 11" id="KW-0520">NAD</keyword>
<dbReference type="PIRSF" id="PIRSF001604">
    <property type="entry name" value="LigA"/>
    <property type="match status" value="1"/>
</dbReference>
<evidence type="ECO:0000256" key="10">
    <source>
        <dbReference type="ARBA" id="ARBA00034005"/>
    </source>
</evidence>
<dbReference type="Proteomes" id="UP001484239">
    <property type="component" value="Unassembled WGS sequence"/>
</dbReference>
<feature type="binding site" evidence="11">
    <location>
        <position position="150"/>
    </location>
    <ligand>
        <name>NAD(+)</name>
        <dbReference type="ChEBI" id="CHEBI:57540"/>
    </ligand>
</feature>
<evidence type="ECO:0000256" key="2">
    <source>
        <dbReference type="ARBA" id="ARBA00022598"/>
    </source>
</evidence>
<dbReference type="SMART" id="SM00532">
    <property type="entry name" value="LIGANc"/>
    <property type="match status" value="1"/>
</dbReference>
<dbReference type="Pfam" id="PF03120">
    <property type="entry name" value="OB_DNA_ligase"/>
    <property type="match status" value="1"/>
</dbReference>
<evidence type="ECO:0000256" key="9">
    <source>
        <dbReference type="ARBA" id="ARBA00023204"/>
    </source>
</evidence>
<dbReference type="PROSITE" id="PS50172">
    <property type="entry name" value="BRCT"/>
    <property type="match status" value="1"/>
</dbReference>
<dbReference type="Gene3D" id="1.10.150.20">
    <property type="entry name" value="5' to 3' exonuclease, C-terminal subdomain"/>
    <property type="match status" value="2"/>
</dbReference>
<keyword evidence="2 11" id="KW-0436">Ligase</keyword>
<dbReference type="NCBIfam" id="NF005932">
    <property type="entry name" value="PRK07956.1"/>
    <property type="match status" value="1"/>
</dbReference>
<feature type="binding site" evidence="11">
    <location>
        <position position="329"/>
    </location>
    <ligand>
        <name>NAD(+)</name>
        <dbReference type="ChEBI" id="CHEBI:57540"/>
    </ligand>
</feature>
<name>A0ABU9E4P3_9BACT</name>
<keyword evidence="5 11" id="KW-0227">DNA damage</keyword>
<feature type="binding site" evidence="11">
    <location>
        <begin position="97"/>
        <end position="98"/>
    </location>
    <ligand>
        <name>NAD(+)</name>
        <dbReference type="ChEBI" id="CHEBI:57540"/>
    </ligand>
</feature>
<evidence type="ECO:0000256" key="4">
    <source>
        <dbReference type="ARBA" id="ARBA00022723"/>
    </source>
</evidence>
<dbReference type="Gene3D" id="2.40.50.140">
    <property type="entry name" value="Nucleic acid-binding proteins"/>
    <property type="match status" value="1"/>
</dbReference>
<dbReference type="CDD" id="cd17748">
    <property type="entry name" value="BRCT_DNA_ligase_like"/>
    <property type="match status" value="1"/>
</dbReference>
<dbReference type="InterPro" id="IPR010994">
    <property type="entry name" value="RuvA_2-like"/>
</dbReference>
<keyword evidence="4 11" id="KW-0479">Metal-binding</keyword>
<feature type="binding site" evidence="11">
    <location>
        <position position="127"/>
    </location>
    <ligand>
        <name>NAD(+)</name>
        <dbReference type="ChEBI" id="CHEBI:57540"/>
    </ligand>
</feature>
<keyword evidence="3 11" id="KW-0235">DNA replication</keyword>
<sequence length="687" mass="75424">MAETPLDSSAVPRSAPPAAVAEEARGLREALHRHAWLYYVEARPEIADEEYDRLFRRLQAIEAEYPALYTPDSPTQRVGAEPQDAFETVPHLVPLLSLDSSQEEEAVRRFDERVRKALEHPAAYLLEPKLDGASIELVYEAGVLVRAVTRGNGQRGEDVTENIRTIASVPLRLRGSERPVPDRLAVRGEVMMTVSAFERFNERLLESDQEPYASPRNSAAGAIRQLDSRLTAERELVCFAYDVLLVEGDRFHRDRDAFEALGAWGFLRPERVEVVETVEEIVAYHAAIGADRDDLDYEIDGVVIKLDDLDARADLGATSHHPRWAMAFKFEPRKEVTRVERIAISVGRTGVLTPVALLLPVQVGGVTISRASLHNREEVARKDVREGDRVRIQRAGDVIPQVVERIDEPDRVRAEPFRMPDLCPACDTPVVEDGPRTVCPNRFGCPAQLKGRIVHFGARNALDIEGLGEETAALLVDRGLVRELADLFDLEPGALVDLPGFAEKSATNLVEGIARRKTVELRRFLHGLGIPEVGVTVARDLALHFRSVEAIRAADAEQLEAVPGIGPKMSEAIRGFLTTPANAVAIDHVLEKGFTLVAPEGPADTELAGRRFVFTGGLERMTRSQARKLVEGAGARAVSSVSGETDWVVAGTDPGSKYDKAVALGVAVLSEAEFVDLLREAGVEVPE</sequence>
<comment type="similarity">
    <text evidence="11">Belongs to the NAD-dependent DNA ligase family. LigA subfamily.</text>
</comment>
<dbReference type="Pfam" id="PF00533">
    <property type="entry name" value="BRCT"/>
    <property type="match status" value="1"/>
</dbReference>
<dbReference type="InterPro" id="IPR033136">
    <property type="entry name" value="DNA_ligase_CS"/>
</dbReference>
<evidence type="ECO:0000256" key="11">
    <source>
        <dbReference type="HAMAP-Rule" id="MF_01588"/>
    </source>
</evidence>
<dbReference type="SUPFAM" id="SSF52113">
    <property type="entry name" value="BRCT domain"/>
    <property type="match status" value="1"/>
</dbReference>
<dbReference type="Pfam" id="PF14520">
    <property type="entry name" value="HHH_5"/>
    <property type="match status" value="1"/>
</dbReference>
<feature type="binding site" evidence="11">
    <location>
        <position position="445"/>
    </location>
    <ligand>
        <name>Zn(2+)</name>
        <dbReference type="ChEBI" id="CHEBI:29105"/>
    </ligand>
</feature>
<evidence type="ECO:0000256" key="12">
    <source>
        <dbReference type="RuleBase" id="RU000618"/>
    </source>
</evidence>
<feature type="domain" description="BRCT" evidence="13">
    <location>
        <begin position="602"/>
        <end position="676"/>
    </location>
</feature>
<reference evidence="14 15" key="1">
    <citation type="submission" date="2024-02" db="EMBL/GenBank/DDBJ databases">
        <title>A novel Gemmatimonadota bacterium.</title>
        <authorList>
            <person name="Du Z.-J."/>
            <person name="Ye Y.-Q."/>
        </authorList>
    </citation>
    <scope>NUCLEOTIDE SEQUENCE [LARGE SCALE GENOMIC DNA]</scope>
    <source>
        <strain evidence="14 15">DH-20</strain>
    </source>
</reference>
<keyword evidence="15" id="KW-1185">Reference proteome</keyword>
<dbReference type="InterPro" id="IPR013840">
    <property type="entry name" value="DNAligase_N"/>
</dbReference>
<evidence type="ECO:0000313" key="15">
    <source>
        <dbReference type="Proteomes" id="UP001484239"/>
    </source>
</evidence>
<feature type="binding site" evidence="11">
    <location>
        <begin position="48"/>
        <end position="52"/>
    </location>
    <ligand>
        <name>NAD(+)</name>
        <dbReference type="ChEBI" id="CHEBI:57540"/>
    </ligand>
</feature>
<comment type="caution">
    <text evidence="14">The sequence shown here is derived from an EMBL/GenBank/DDBJ whole genome shotgun (WGS) entry which is preliminary data.</text>
</comment>
<dbReference type="InterPro" id="IPR013839">
    <property type="entry name" value="DNAligase_adenylation"/>
</dbReference>
<dbReference type="Gene3D" id="1.10.287.610">
    <property type="entry name" value="Helix hairpin bin"/>
    <property type="match status" value="1"/>
</dbReference>
<evidence type="ECO:0000259" key="13">
    <source>
        <dbReference type="PROSITE" id="PS50172"/>
    </source>
</evidence>
<dbReference type="SMART" id="SM00278">
    <property type="entry name" value="HhH1"/>
    <property type="match status" value="3"/>
</dbReference>
<evidence type="ECO:0000256" key="8">
    <source>
        <dbReference type="ARBA" id="ARBA00023027"/>
    </source>
</evidence>
<organism evidence="14 15">
    <name type="scientific">Gaopeijia maritima</name>
    <dbReference type="NCBI Taxonomy" id="3119007"/>
    <lineage>
        <taxon>Bacteria</taxon>
        <taxon>Pseudomonadati</taxon>
        <taxon>Gemmatimonadota</taxon>
        <taxon>Longimicrobiia</taxon>
        <taxon>Gaopeijiales</taxon>
        <taxon>Gaopeijiaceae</taxon>
        <taxon>Gaopeijia</taxon>
    </lineage>
</organism>
<dbReference type="RefSeq" id="WP_405278332.1">
    <property type="nucleotide sequence ID" value="NZ_JBBHLI010000001.1"/>
</dbReference>
<feature type="binding site" evidence="11">
    <location>
        <position position="439"/>
    </location>
    <ligand>
        <name>Zn(2+)</name>
        <dbReference type="ChEBI" id="CHEBI:29105"/>
    </ligand>
</feature>
<dbReference type="InterPro" id="IPR036420">
    <property type="entry name" value="BRCT_dom_sf"/>
</dbReference>
<dbReference type="SUPFAM" id="SSF56091">
    <property type="entry name" value="DNA ligase/mRNA capping enzyme, catalytic domain"/>
    <property type="match status" value="1"/>
</dbReference>
<dbReference type="EMBL" id="JBBHLI010000001">
    <property type="protein sequence ID" value="MEK9499691.1"/>
    <property type="molecule type" value="Genomic_DNA"/>
</dbReference>
<dbReference type="InterPro" id="IPR041663">
    <property type="entry name" value="DisA/LigA_HHH"/>
</dbReference>
<dbReference type="InterPro" id="IPR012340">
    <property type="entry name" value="NA-bd_OB-fold"/>
</dbReference>
<keyword evidence="6 11" id="KW-0862">Zinc</keyword>
<dbReference type="SUPFAM" id="SSF47781">
    <property type="entry name" value="RuvA domain 2-like"/>
    <property type="match status" value="1"/>
</dbReference>
<keyword evidence="7 11" id="KW-0460">Magnesium</keyword>
<dbReference type="InterPro" id="IPR004150">
    <property type="entry name" value="NAD_DNA_ligase_OB"/>
</dbReference>
<feature type="active site" description="N6-AMP-lysine intermediate" evidence="11">
    <location>
        <position position="129"/>
    </location>
</feature>
<dbReference type="PROSITE" id="PS01055">
    <property type="entry name" value="DNA_LIGASE_N1"/>
    <property type="match status" value="1"/>
</dbReference>
<keyword evidence="11" id="KW-0464">Manganese</keyword>
<dbReference type="InterPro" id="IPR003583">
    <property type="entry name" value="Hlx-hairpin-Hlx_DNA-bd_motif"/>
</dbReference>
<comment type="cofactor">
    <cofactor evidence="11">
        <name>Mg(2+)</name>
        <dbReference type="ChEBI" id="CHEBI:18420"/>
    </cofactor>
    <cofactor evidence="11">
        <name>Mn(2+)</name>
        <dbReference type="ChEBI" id="CHEBI:29035"/>
    </cofactor>
</comment>
<dbReference type="EC" id="6.5.1.2" evidence="11 12"/>
<dbReference type="SMART" id="SM00292">
    <property type="entry name" value="BRCT"/>
    <property type="match status" value="1"/>
</dbReference>
<dbReference type="InterPro" id="IPR001357">
    <property type="entry name" value="BRCT_dom"/>
</dbReference>
<protein>
    <recommendedName>
        <fullName evidence="11 12">DNA ligase</fullName>
        <ecNumber evidence="11 12">6.5.1.2</ecNumber>
    </recommendedName>
    <alternativeName>
        <fullName evidence="11">Polydeoxyribonucleotide synthase [NAD(+)]</fullName>
    </alternativeName>
</protein>
<keyword evidence="9 11" id="KW-0234">DNA repair</keyword>
<dbReference type="InterPro" id="IPR001679">
    <property type="entry name" value="DNA_ligase"/>
</dbReference>